<organism evidence="2 3">
    <name type="scientific">[Myrmecia] bisecta</name>
    <dbReference type="NCBI Taxonomy" id="41462"/>
    <lineage>
        <taxon>Eukaryota</taxon>
        <taxon>Viridiplantae</taxon>
        <taxon>Chlorophyta</taxon>
        <taxon>core chlorophytes</taxon>
        <taxon>Trebouxiophyceae</taxon>
        <taxon>Trebouxiales</taxon>
        <taxon>Trebouxiaceae</taxon>
        <taxon>Myrmecia</taxon>
    </lineage>
</organism>
<proteinExistence type="predicted"/>
<keyword evidence="3" id="KW-1185">Reference proteome</keyword>
<sequence>MSRVLPSRNCAMATRARVTRSSSKAAKPSTEVEEAPVVRKRAPAVRKAAKAALGDVTNQATPAPQAEAAVKVSSAVKAATPEAARSGAPAYYDASKQKSTLEEMLNSPTDTNATPSPEPCSVAESAHASSMKASSVTPTSKQPAPVDDAVPSLQTLASPGRWAMEDTMHVPEVQVSAPSTGRRLKSVAVKPSLPPAGPTTNLAAVREPHPEAVSDDDDDISRDLSDGDVSFSDLEELEEEEIQSAYNPPEPQEVAVAATLEADLEAAKAQPDDICDALDSLSIGQTVPLVGVPVPAGKHIRFTDEGEAMDSPGQGKALLRGVPPPSGTHIRFDD</sequence>
<dbReference type="EMBL" id="JALJOR010000001">
    <property type="protein sequence ID" value="KAK9830102.1"/>
    <property type="molecule type" value="Genomic_DNA"/>
</dbReference>
<accession>A0AAW1R9P7</accession>
<protein>
    <submittedName>
        <fullName evidence="2">Uncharacterized protein</fullName>
    </submittedName>
</protein>
<evidence type="ECO:0000256" key="1">
    <source>
        <dbReference type="SAM" id="MobiDB-lite"/>
    </source>
</evidence>
<feature type="compositionally biased region" description="Polar residues" evidence="1">
    <location>
        <begin position="127"/>
        <end position="142"/>
    </location>
</feature>
<name>A0AAW1R9P7_9CHLO</name>
<dbReference type="Proteomes" id="UP001489004">
    <property type="component" value="Unassembled WGS sequence"/>
</dbReference>
<evidence type="ECO:0000313" key="3">
    <source>
        <dbReference type="Proteomes" id="UP001489004"/>
    </source>
</evidence>
<reference evidence="2 3" key="1">
    <citation type="journal article" date="2024" name="Nat. Commun.">
        <title>Phylogenomics reveals the evolutionary origins of lichenization in chlorophyte algae.</title>
        <authorList>
            <person name="Puginier C."/>
            <person name="Libourel C."/>
            <person name="Otte J."/>
            <person name="Skaloud P."/>
            <person name="Haon M."/>
            <person name="Grisel S."/>
            <person name="Petersen M."/>
            <person name="Berrin J.G."/>
            <person name="Delaux P.M."/>
            <person name="Dal Grande F."/>
            <person name="Keller J."/>
        </authorList>
    </citation>
    <scope>NUCLEOTIDE SEQUENCE [LARGE SCALE GENOMIC DNA]</scope>
    <source>
        <strain evidence="2 3">SAG 2043</strain>
    </source>
</reference>
<feature type="region of interest" description="Disordered" evidence="1">
    <location>
        <begin position="1"/>
        <end position="38"/>
    </location>
</feature>
<feature type="region of interest" description="Disordered" evidence="1">
    <location>
        <begin position="74"/>
        <end position="227"/>
    </location>
</feature>
<feature type="region of interest" description="Disordered" evidence="1">
    <location>
        <begin position="305"/>
        <end position="334"/>
    </location>
</feature>
<dbReference type="AlphaFoldDB" id="A0AAW1R9P7"/>
<comment type="caution">
    <text evidence="2">The sequence shown here is derived from an EMBL/GenBank/DDBJ whole genome shotgun (WGS) entry which is preliminary data.</text>
</comment>
<evidence type="ECO:0000313" key="2">
    <source>
        <dbReference type="EMBL" id="KAK9830102.1"/>
    </source>
</evidence>
<feature type="compositionally biased region" description="Polar residues" evidence="1">
    <location>
        <begin position="106"/>
        <end position="115"/>
    </location>
</feature>
<gene>
    <name evidence="2" type="ORF">WJX72_009787</name>
</gene>